<dbReference type="SUPFAM" id="SSF50630">
    <property type="entry name" value="Acid proteases"/>
    <property type="match status" value="1"/>
</dbReference>
<evidence type="ECO:0000256" key="3">
    <source>
        <dbReference type="RuleBase" id="RU000454"/>
    </source>
</evidence>
<reference evidence="6 7" key="1">
    <citation type="journal article" date="2021" name="Nat. Commun.">
        <title>Genetic determinants of endophytism in the Arabidopsis root mycobiome.</title>
        <authorList>
            <person name="Mesny F."/>
            <person name="Miyauchi S."/>
            <person name="Thiergart T."/>
            <person name="Pickel B."/>
            <person name="Atanasova L."/>
            <person name="Karlsson M."/>
            <person name="Huettel B."/>
            <person name="Barry K.W."/>
            <person name="Haridas S."/>
            <person name="Chen C."/>
            <person name="Bauer D."/>
            <person name="Andreopoulos W."/>
            <person name="Pangilinan J."/>
            <person name="LaButti K."/>
            <person name="Riley R."/>
            <person name="Lipzen A."/>
            <person name="Clum A."/>
            <person name="Drula E."/>
            <person name="Henrissat B."/>
            <person name="Kohler A."/>
            <person name="Grigoriev I.V."/>
            <person name="Martin F.M."/>
            <person name="Hacquard S."/>
        </authorList>
    </citation>
    <scope>NUCLEOTIDE SEQUENCE [LARGE SCALE GENOMIC DNA]</scope>
    <source>
        <strain evidence="6 7">MPI-CAGE-CH-0241</strain>
    </source>
</reference>
<comment type="similarity">
    <text evidence="1 3">Belongs to the peptidase A1 family.</text>
</comment>
<keyword evidence="3" id="KW-0378">Hydrolase</keyword>
<dbReference type="InterPro" id="IPR033121">
    <property type="entry name" value="PEPTIDASE_A1"/>
</dbReference>
<keyword evidence="2 3" id="KW-0064">Aspartyl protease</keyword>
<evidence type="ECO:0000256" key="1">
    <source>
        <dbReference type="ARBA" id="ARBA00007447"/>
    </source>
</evidence>
<feature type="chain" id="PRO_5040239299" evidence="4">
    <location>
        <begin position="19"/>
        <end position="451"/>
    </location>
</feature>
<dbReference type="OrthoDB" id="15189at2759"/>
<dbReference type="PANTHER" id="PTHR47966">
    <property type="entry name" value="BETA-SITE APP-CLEAVING ENZYME, ISOFORM A-RELATED"/>
    <property type="match status" value="1"/>
</dbReference>
<dbReference type="InterPro" id="IPR034164">
    <property type="entry name" value="Pepsin-like_dom"/>
</dbReference>
<dbReference type="CDD" id="cd05471">
    <property type="entry name" value="pepsin_like"/>
    <property type="match status" value="1"/>
</dbReference>
<keyword evidence="4" id="KW-0732">Signal</keyword>
<dbReference type="EMBL" id="JAGPYM010000001">
    <property type="protein sequence ID" value="KAH6900049.1"/>
    <property type="molecule type" value="Genomic_DNA"/>
</dbReference>
<dbReference type="InterPro" id="IPR001969">
    <property type="entry name" value="Aspartic_peptidase_AS"/>
</dbReference>
<dbReference type="InterPro" id="IPR001461">
    <property type="entry name" value="Aspartic_peptidase_A1"/>
</dbReference>
<gene>
    <name evidence="6" type="ORF">B0T10DRAFT_13920</name>
</gene>
<evidence type="ECO:0000256" key="2">
    <source>
        <dbReference type="ARBA" id="ARBA00022750"/>
    </source>
</evidence>
<dbReference type="PROSITE" id="PS51767">
    <property type="entry name" value="PEPTIDASE_A1"/>
    <property type="match status" value="1"/>
</dbReference>
<feature type="domain" description="Peptidase A1" evidence="5">
    <location>
        <begin position="47"/>
        <end position="410"/>
    </location>
</feature>
<accession>A0A9P9AZ92</accession>
<evidence type="ECO:0000259" key="5">
    <source>
        <dbReference type="PROSITE" id="PS51767"/>
    </source>
</evidence>
<evidence type="ECO:0000256" key="4">
    <source>
        <dbReference type="SAM" id="SignalP"/>
    </source>
</evidence>
<feature type="signal peptide" evidence="4">
    <location>
        <begin position="1"/>
        <end position="18"/>
    </location>
</feature>
<dbReference type="GO" id="GO:0006508">
    <property type="term" value="P:proteolysis"/>
    <property type="evidence" value="ECO:0007669"/>
    <property type="project" value="UniProtKB-KW"/>
</dbReference>
<sequence length="451" mass="48170">MKLESLLLAAAAASSTSASLSPLRRHDTRANSHHRNPAPITSTLDAFWFDVEVQIDGQSFFLLVDTGSSDTWVAKTGYRCISSLNHTELPQGDCGWSPTFDEPDGFEYIQNQTFGVKYGTGIAIGKVAVANVTLAGVTVAGQTVGIVDSTNDKADGLNSGILGLGYPALTSAHYGLNNSNSTEALLTNRAVYDPLFANMYKKDLVDSSWYSIALERPQKNLTTSPGGWLGLGELPPVSHSNDWAVAGVEITEAIPVEFYPQGKPEITLMTLSVDSVTWGKSKAPKASLKTNSTKFQAVVDTGNPLNELPTEVAAEINTAFDPPAQFSEDLGVYVVDCNATAPQVGVTIDKHTFWHEAVDLIREDASTGLCYSAITPAAEDLGISLSFLGDAFLRNVVSVFDMGKDEMRFAARTEETADQPTPTSITSGASVLGRHGIWQLGVALGLLSQLM</sequence>
<dbReference type="PANTHER" id="PTHR47966:SF47">
    <property type="entry name" value="ENDOPEPTIDASE, PUTATIVE (AFU_ORTHOLOGUE AFUA_3G01220)-RELATED"/>
    <property type="match status" value="1"/>
</dbReference>
<name>A0A9P9AZ92_9HYPO</name>
<dbReference type="Proteomes" id="UP000777438">
    <property type="component" value="Unassembled WGS sequence"/>
</dbReference>
<proteinExistence type="inferred from homology"/>
<evidence type="ECO:0000313" key="6">
    <source>
        <dbReference type="EMBL" id="KAH6900049.1"/>
    </source>
</evidence>
<organism evidence="6 7">
    <name type="scientific">Thelonectria olida</name>
    <dbReference type="NCBI Taxonomy" id="1576542"/>
    <lineage>
        <taxon>Eukaryota</taxon>
        <taxon>Fungi</taxon>
        <taxon>Dikarya</taxon>
        <taxon>Ascomycota</taxon>
        <taxon>Pezizomycotina</taxon>
        <taxon>Sordariomycetes</taxon>
        <taxon>Hypocreomycetidae</taxon>
        <taxon>Hypocreales</taxon>
        <taxon>Nectriaceae</taxon>
        <taxon>Thelonectria</taxon>
    </lineage>
</organism>
<dbReference type="GO" id="GO:0000324">
    <property type="term" value="C:fungal-type vacuole"/>
    <property type="evidence" value="ECO:0007669"/>
    <property type="project" value="TreeGrafter"/>
</dbReference>
<dbReference type="Gene3D" id="2.40.70.10">
    <property type="entry name" value="Acid Proteases"/>
    <property type="match status" value="2"/>
</dbReference>
<dbReference type="PROSITE" id="PS00141">
    <property type="entry name" value="ASP_PROTEASE"/>
    <property type="match status" value="1"/>
</dbReference>
<dbReference type="PRINTS" id="PR00792">
    <property type="entry name" value="PEPSIN"/>
</dbReference>
<keyword evidence="7" id="KW-1185">Reference proteome</keyword>
<dbReference type="InterPro" id="IPR021109">
    <property type="entry name" value="Peptidase_aspartic_dom_sf"/>
</dbReference>
<comment type="caution">
    <text evidence="6">The sequence shown here is derived from an EMBL/GenBank/DDBJ whole genome shotgun (WGS) entry which is preliminary data.</text>
</comment>
<dbReference type="AlphaFoldDB" id="A0A9P9AZ92"/>
<evidence type="ECO:0000313" key="7">
    <source>
        <dbReference type="Proteomes" id="UP000777438"/>
    </source>
</evidence>
<dbReference type="Pfam" id="PF00026">
    <property type="entry name" value="Asp"/>
    <property type="match status" value="1"/>
</dbReference>
<protein>
    <submittedName>
        <fullName evidence="6">Aspartic peptidase domain-containing protein</fullName>
    </submittedName>
</protein>
<dbReference type="GO" id="GO:0004190">
    <property type="term" value="F:aspartic-type endopeptidase activity"/>
    <property type="evidence" value="ECO:0007669"/>
    <property type="project" value="UniProtKB-KW"/>
</dbReference>
<keyword evidence="3" id="KW-0645">Protease</keyword>